<comment type="subcellular location">
    <subcellularLocation>
        <location evidence="2">Chromosome</location>
    </subcellularLocation>
    <subcellularLocation>
        <location evidence="3">Cytoplasm</location>
    </subcellularLocation>
    <subcellularLocation>
        <location evidence="1">Nucleus</location>
    </subcellularLocation>
</comment>
<keyword evidence="9" id="KW-0539">Nucleus</keyword>
<keyword evidence="7 10" id="KW-0175">Coiled coil</keyword>
<evidence type="ECO:0000256" key="6">
    <source>
        <dbReference type="ARBA" id="ARBA00022703"/>
    </source>
</evidence>
<evidence type="ECO:0000313" key="13">
    <source>
        <dbReference type="Proteomes" id="UP001652740"/>
    </source>
</evidence>
<dbReference type="Gene3D" id="1.10.8.810">
    <property type="entry name" value="Daxx helical bundle domain"/>
    <property type="match status" value="1"/>
</dbReference>
<accession>A0ABM3MJ73</accession>
<evidence type="ECO:0000256" key="7">
    <source>
        <dbReference type="ARBA" id="ARBA00023054"/>
    </source>
</evidence>
<keyword evidence="8" id="KW-0143">Chaperone</keyword>
<sequence length="799" mass="91800">MSADIVIINDDPGSVEVVETTSVSDVRDKVVETIIIDEDKVTDDVIYVSENKQNVRGFVDDDIEIIDVETEKCDTNEILTTFDSIFYENKKLAEFIEKCLDLEDTHGMLRVINKILLRRYKETDEKYKKSPEFNRLLDRKIDLLETDPDHKFSHVKDLCEIMKCHKTRKKVELITLSNDLEDNLDSSKKKKRIKHKNSQNKSKKRKLDNIDKSNYIEIEVPAMNLNINQIDVDLMDEEVDDGRVIDNGDIIRKNNNFNNNISEIQSSYVNGTSVYSKEVTLNTNVKNNDVVPNDAQNLTYATRDISKETCDLALYGTHIDNNSLLVAHKDVQCDVEPIDQNMKRIKEIEERIKVLKNDIEKLEQLEVEDNTIFSPYIQCDQLKAMIVKLYSELCSLTGDEAVKRREIRLQVVTDRPQLAVKNLEKLINDNIGCDGNPHFPDFHDVVHCVYEANKKENWGWGEKQILNEARILFTRCGLAIQQNRQKREWRDMTSRVKCKLEDDPADEDPQLLARLEENRRQALKKESDILDRFVKLEKCSGILLPTFTREAADDSDSDNSDVVCTNDVEERSELLDSIHQHNTIVEENFENESTHIENNKENVSYPNNTPVDTSLSISEINNSIKSNESLNPKTFVENNLSQINTRSENTESIKNKNEIEHNACDILAGVDNKLYNFTETFNEIDVNNRNSSEFIANMDVKSLENPQKTSTEISYTTTSEITSTDKHKNDYESAYHENCDSLSRSVKKEVASDATEDIMKALESLGNSFTTTIVDIEDPFLIIEISSDSSDDDDLSEHW</sequence>
<feature type="coiled-coil region" evidence="10">
    <location>
        <begin position="338"/>
        <end position="365"/>
    </location>
</feature>
<evidence type="ECO:0000259" key="12">
    <source>
        <dbReference type="Pfam" id="PF20920"/>
    </source>
</evidence>
<keyword evidence="5" id="KW-0963">Cytoplasm</keyword>
<evidence type="ECO:0000256" key="5">
    <source>
        <dbReference type="ARBA" id="ARBA00022490"/>
    </source>
</evidence>
<dbReference type="InterPro" id="IPR038298">
    <property type="entry name" value="Daxx_N_sf"/>
</dbReference>
<feature type="domain" description="Daxx histone-binding" evidence="12">
    <location>
        <begin position="452"/>
        <end position="535"/>
    </location>
</feature>
<evidence type="ECO:0000256" key="1">
    <source>
        <dbReference type="ARBA" id="ARBA00004123"/>
    </source>
</evidence>
<organism evidence="13 14">
    <name type="scientific">Galleria mellonella</name>
    <name type="common">Greater wax moth</name>
    <dbReference type="NCBI Taxonomy" id="7137"/>
    <lineage>
        <taxon>Eukaryota</taxon>
        <taxon>Metazoa</taxon>
        <taxon>Ecdysozoa</taxon>
        <taxon>Arthropoda</taxon>
        <taxon>Hexapoda</taxon>
        <taxon>Insecta</taxon>
        <taxon>Pterygota</taxon>
        <taxon>Neoptera</taxon>
        <taxon>Endopterygota</taxon>
        <taxon>Lepidoptera</taxon>
        <taxon>Glossata</taxon>
        <taxon>Ditrysia</taxon>
        <taxon>Pyraloidea</taxon>
        <taxon>Pyralidae</taxon>
        <taxon>Galleriinae</taxon>
        <taxon>Galleria</taxon>
    </lineage>
</organism>
<evidence type="ECO:0000256" key="9">
    <source>
        <dbReference type="ARBA" id="ARBA00023242"/>
    </source>
</evidence>
<evidence type="ECO:0000256" key="11">
    <source>
        <dbReference type="SAM" id="MobiDB-lite"/>
    </source>
</evidence>
<dbReference type="RefSeq" id="XP_052751170.1">
    <property type="nucleotide sequence ID" value="XM_052895210.1"/>
</dbReference>
<dbReference type="Gene3D" id="1.20.58.2170">
    <property type="match status" value="1"/>
</dbReference>
<evidence type="ECO:0000256" key="8">
    <source>
        <dbReference type="ARBA" id="ARBA00023186"/>
    </source>
</evidence>
<gene>
    <name evidence="14" type="primary">LOC113519999</name>
</gene>
<protein>
    <submittedName>
        <fullName evidence="14">Uncharacterized protein LOC113519999</fullName>
    </submittedName>
</protein>
<evidence type="ECO:0000256" key="2">
    <source>
        <dbReference type="ARBA" id="ARBA00004286"/>
    </source>
</evidence>
<feature type="region of interest" description="Disordered" evidence="11">
    <location>
        <begin position="185"/>
        <end position="208"/>
    </location>
</feature>
<reference evidence="14" key="1">
    <citation type="submission" date="2025-08" db="UniProtKB">
        <authorList>
            <consortium name="RefSeq"/>
        </authorList>
    </citation>
    <scope>IDENTIFICATION</scope>
    <source>
        <tissue evidence="14">Whole larvae</tissue>
    </source>
</reference>
<evidence type="ECO:0000256" key="10">
    <source>
        <dbReference type="SAM" id="Coils"/>
    </source>
</evidence>
<feature type="compositionally biased region" description="Basic residues" evidence="11">
    <location>
        <begin position="188"/>
        <end position="206"/>
    </location>
</feature>
<dbReference type="Proteomes" id="UP001652740">
    <property type="component" value="Unplaced"/>
</dbReference>
<evidence type="ECO:0000313" key="14">
    <source>
        <dbReference type="RefSeq" id="XP_052751170.1"/>
    </source>
</evidence>
<keyword evidence="4" id="KW-0158">Chromosome</keyword>
<name>A0ABM3MJ73_GALME</name>
<dbReference type="GeneID" id="113519999"/>
<dbReference type="InterPro" id="IPR046426">
    <property type="entry name" value="DAXX_histone-bd_sf"/>
</dbReference>
<dbReference type="Pfam" id="PF20920">
    <property type="entry name" value="DAXX_hist_bd"/>
    <property type="match status" value="1"/>
</dbReference>
<evidence type="ECO:0000256" key="3">
    <source>
        <dbReference type="ARBA" id="ARBA00004496"/>
    </source>
</evidence>
<evidence type="ECO:0000256" key="4">
    <source>
        <dbReference type="ARBA" id="ARBA00022454"/>
    </source>
</evidence>
<dbReference type="InterPro" id="IPR046378">
    <property type="entry name" value="DAXX_histone-bd"/>
</dbReference>
<keyword evidence="13" id="KW-1185">Reference proteome</keyword>
<keyword evidence="6" id="KW-0053">Apoptosis</keyword>
<proteinExistence type="predicted"/>